<dbReference type="Pfam" id="PF02780">
    <property type="entry name" value="Transketolase_C"/>
    <property type="match status" value="1"/>
</dbReference>
<dbReference type="PANTHER" id="PTHR43825:SF1">
    <property type="entry name" value="TRANSKETOLASE-LIKE PYRIMIDINE-BINDING DOMAIN-CONTAINING PROTEIN"/>
    <property type="match status" value="1"/>
</dbReference>
<feature type="domain" description="Transketolase C-terminal" evidence="2">
    <location>
        <begin position="102"/>
        <end position="223"/>
    </location>
</feature>
<dbReference type="Gene3D" id="3.40.50.970">
    <property type="match status" value="1"/>
</dbReference>
<dbReference type="EMBL" id="BART01008042">
    <property type="protein sequence ID" value="GAG67770.1"/>
    <property type="molecule type" value="Genomic_DNA"/>
</dbReference>
<reference evidence="3" key="1">
    <citation type="journal article" date="2014" name="Front. Microbiol.">
        <title>High frequency of phylogenetically diverse reductive dehalogenase-homologous genes in deep subseafloor sedimentary metagenomes.</title>
        <authorList>
            <person name="Kawai M."/>
            <person name="Futagami T."/>
            <person name="Toyoda A."/>
            <person name="Takaki Y."/>
            <person name="Nishi S."/>
            <person name="Hori S."/>
            <person name="Arai W."/>
            <person name="Tsubouchi T."/>
            <person name="Morono Y."/>
            <person name="Uchiyama I."/>
            <person name="Ito T."/>
            <person name="Fujiyama A."/>
            <person name="Inagaki F."/>
            <person name="Takami H."/>
        </authorList>
    </citation>
    <scope>NUCLEOTIDE SEQUENCE</scope>
    <source>
        <strain evidence="3">Expedition CK06-06</strain>
    </source>
</reference>
<dbReference type="Pfam" id="PF02779">
    <property type="entry name" value="Transket_pyr"/>
    <property type="match status" value="1"/>
</dbReference>
<organism evidence="3">
    <name type="scientific">marine sediment metagenome</name>
    <dbReference type="NCBI Taxonomy" id="412755"/>
    <lineage>
        <taxon>unclassified sequences</taxon>
        <taxon>metagenomes</taxon>
        <taxon>ecological metagenomes</taxon>
    </lineage>
</organism>
<accession>X0ZDQ7</accession>
<evidence type="ECO:0008006" key="4">
    <source>
        <dbReference type="Google" id="ProtNLM"/>
    </source>
</evidence>
<evidence type="ECO:0000259" key="2">
    <source>
        <dbReference type="Pfam" id="PF02780"/>
    </source>
</evidence>
<dbReference type="InterPro" id="IPR005475">
    <property type="entry name" value="Transketolase-like_Pyr-bd"/>
</dbReference>
<feature type="non-terminal residue" evidence="3">
    <location>
        <position position="1"/>
    </location>
</feature>
<protein>
    <recommendedName>
        <fullName evidence="4">Transketolase-like pyrimidine-binding domain-containing protein</fullName>
    </recommendedName>
</protein>
<name>X0ZDQ7_9ZZZZ</name>
<proteinExistence type="predicted"/>
<dbReference type="PANTHER" id="PTHR43825">
    <property type="entry name" value="PYRUVATE DEHYDROGENASE E1 COMPONENT"/>
    <property type="match status" value="1"/>
</dbReference>
<dbReference type="InterPro" id="IPR051157">
    <property type="entry name" value="PDH/Transketolase"/>
</dbReference>
<sequence>FSIFTLGRAWEFIRLACHDNLNIKIITTHSGFVGGDGSTHNALEDLSLMCSLPNLKILNPLDNIELIKMLEYIFDAKGPFYIRLPRGSFPKIHNEDYKFLIGKPDVVKDGDDICLVGTGYGTILALDSAPYIEKKLGISIKVVNLSSVKPINISALIKEMSNTKGVVTLEEHNIYCGFGSILARIISEYFPMPMKFIGIEESFGQSGNREKLLNFYGLNKEKIMEKIKNLLISVRK</sequence>
<dbReference type="Gene3D" id="3.40.50.920">
    <property type="match status" value="1"/>
</dbReference>
<dbReference type="InterPro" id="IPR029061">
    <property type="entry name" value="THDP-binding"/>
</dbReference>
<dbReference type="InterPro" id="IPR009014">
    <property type="entry name" value="Transketo_C/PFOR_II"/>
</dbReference>
<comment type="caution">
    <text evidence="3">The sequence shown here is derived from an EMBL/GenBank/DDBJ whole genome shotgun (WGS) entry which is preliminary data.</text>
</comment>
<dbReference type="SUPFAM" id="SSF52518">
    <property type="entry name" value="Thiamin diphosphate-binding fold (THDP-binding)"/>
    <property type="match status" value="1"/>
</dbReference>
<evidence type="ECO:0000313" key="3">
    <source>
        <dbReference type="EMBL" id="GAG67770.1"/>
    </source>
</evidence>
<dbReference type="SUPFAM" id="SSF52922">
    <property type="entry name" value="TK C-terminal domain-like"/>
    <property type="match status" value="1"/>
</dbReference>
<dbReference type="CDD" id="cd07033">
    <property type="entry name" value="TPP_PYR_DXS_TK_like"/>
    <property type="match status" value="1"/>
</dbReference>
<evidence type="ECO:0000259" key="1">
    <source>
        <dbReference type="Pfam" id="PF02779"/>
    </source>
</evidence>
<dbReference type="AlphaFoldDB" id="X0ZDQ7"/>
<dbReference type="InterPro" id="IPR033248">
    <property type="entry name" value="Transketolase_C"/>
</dbReference>
<gene>
    <name evidence="3" type="ORF">S01H4_18168</name>
</gene>
<feature type="domain" description="Transketolase-like pyrimidine-binding" evidence="1">
    <location>
        <begin position="1"/>
        <end position="89"/>
    </location>
</feature>